<name>B3FJM7_BP201</name>
<dbReference type="RefSeq" id="YP_001957088.1">
    <property type="nucleotide sequence ID" value="NC_010821.1"/>
</dbReference>
<evidence type="ECO:0000313" key="1">
    <source>
        <dbReference type="EMBL" id="ABY63192.1"/>
    </source>
</evidence>
<gene>
    <name evidence="1" type="ORF">201phi2-1p367</name>
</gene>
<protein>
    <submittedName>
        <fullName evidence="1">Uncharacterized protein</fullName>
    </submittedName>
</protein>
<dbReference type="EMBL" id="EU197055">
    <property type="protein sequence ID" value="ABY63192.1"/>
    <property type="molecule type" value="Genomic_DNA"/>
</dbReference>
<dbReference type="KEGG" id="vg:6372495"/>
<evidence type="ECO:0000313" key="2">
    <source>
        <dbReference type="Proteomes" id="UP000002421"/>
    </source>
</evidence>
<organismHost>
    <name type="scientific">Pseudomonas chlororaphis</name>
    <dbReference type="NCBI Taxonomy" id="587753"/>
</organismHost>
<dbReference type="Proteomes" id="UP000002421">
    <property type="component" value="Segment"/>
</dbReference>
<proteinExistence type="predicted"/>
<reference evidence="1 2" key="1">
    <citation type="journal article" date="2008" name="Virology">
        <title>Characterization of Pseudomonas chlororaphis myovirus 201varphi2-1 via genomic sequencing, mass spectrometry, and electron microscopy.</title>
        <authorList>
            <person name="Thomas J.A."/>
            <person name="Rolando M.R."/>
            <person name="Carroll C.A."/>
            <person name="Shen P.S."/>
            <person name="Belnap D.M."/>
            <person name="Weintraub S.T."/>
            <person name="Serwer P."/>
            <person name="Hardies S.C."/>
        </authorList>
    </citation>
    <scope>NUCLEOTIDE SEQUENCE</scope>
</reference>
<organism evidence="1 2">
    <name type="scientific">Pseudomonas phage 201phi2-1</name>
    <name type="common">Pseudomonas chlororaphis phage 201phi2-1</name>
    <dbReference type="NCBI Taxonomy" id="198110"/>
    <lineage>
        <taxon>Viruses</taxon>
        <taxon>Duplodnaviria</taxon>
        <taxon>Heunggongvirae</taxon>
        <taxon>Uroviricota</taxon>
        <taxon>Caudoviricetes</taxon>
        <taxon>Chimalliviridae</taxon>
        <taxon>Serwervirus</taxon>
        <taxon>Serwervirus 201phi21</taxon>
    </lineage>
</organism>
<accession>B3FJM7</accession>
<keyword evidence="2" id="KW-1185">Reference proteome</keyword>
<dbReference type="PROSITE" id="PS51257">
    <property type="entry name" value="PROKAR_LIPOPROTEIN"/>
    <property type="match status" value="1"/>
</dbReference>
<sequence length="113" mass="12652">MLRKTITVLGFLTLISCTPSYAKADVTPLTAEHCKTVKVMARQILIAMQQGATQYQVMQDLNHRSMMDFGKGGEIVKLYLQVNTSAFARNIKKGFRVGQILQIVDKDCNTQVE</sequence>